<dbReference type="SUPFAM" id="SSF53597">
    <property type="entry name" value="Dihydrofolate reductase-like"/>
    <property type="match status" value="1"/>
</dbReference>
<comment type="caution">
    <text evidence="1">The sequence shown here is derived from an EMBL/GenBank/DDBJ whole genome shotgun (WGS) entry which is preliminary data.</text>
</comment>
<evidence type="ECO:0000313" key="2">
    <source>
        <dbReference type="Proteomes" id="UP000633509"/>
    </source>
</evidence>
<protein>
    <submittedName>
        <fullName evidence="1">Dihydrofolate reductase</fullName>
    </submittedName>
</protein>
<gene>
    <name evidence="1" type="ORF">H4W80_010162</name>
</gene>
<accession>A0ABR9MG67</accession>
<proteinExistence type="predicted"/>
<sequence length="121" mass="13306">MRKIVAELFSSLDGVVGSPDQWHGPFHDEEMEQRIAANLAAADTMLLGRRTYEEHAGYWPTATGGLADRMNDLHKVGFSATLPALEWRNSTLVGGDRLTWTLLASHSYRSGTVSATYAVAR</sequence>
<dbReference type="Gene3D" id="3.40.430.10">
    <property type="entry name" value="Dihydrofolate Reductase, subunit A"/>
    <property type="match status" value="1"/>
</dbReference>
<dbReference type="Proteomes" id="UP000633509">
    <property type="component" value="Unassembled WGS sequence"/>
</dbReference>
<dbReference type="RefSeq" id="WP_192791543.1">
    <property type="nucleotide sequence ID" value="NZ_JADBEK010000001.1"/>
</dbReference>
<organism evidence="1 2">
    <name type="scientific">Nonomuraea angiospora</name>
    <dbReference type="NCBI Taxonomy" id="46172"/>
    <lineage>
        <taxon>Bacteria</taxon>
        <taxon>Bacillati</taxon>
        <taxon>Actinomycetota</taxon>
        <taxon>Actinomycetes</taxon>
        <taxon>Streptosporangiales</taxon>
        <taxon>Streptosporangiaceae</taxon>
        <taxon>Nonomuraea</taxon>
    </lineage>
</organism>
<reference evidence="1 2" key="1">
    <citation type="submission" date="2020-10" db="EMBL/GenBank/DDBJ databases">
        <title>Sequencing the genomes of 1000 actinobacteria strains.</title>
        <authorList>
            <person name="Klenk H.-P."/>
        </authorList>
    </citation>
    <scope>NUCLEOTIDE SEQUENCE [LARGE SCALE GENOMIC DNA]</scope>
    <source>
        <strain evidence="1 2">DSM 43173</strain>
    </source>
</reference>
<dbReference type="InterPro" id="IPR024072">
    <property type="entry name" value="DHFR-like_dom_sf"/>
</dbReference>
<dbReference type="EMBL" id="JADBEK010000001">
    <property type="protein sequence ID" value="MBE1591904.1"/>
    <property type="molecule type" value="Genomic_DNA"/>
</dbReference>
<name>A0ABR9MG67_9ACTN</name>
<keyword evidence="2" id="KW-1185">Reference proteome</keyword>
<evidence type="ECO:0000313" key="1">
    <source>
        <dbReference type="EMBL" id="MBE1591904.1"/>
    </source>
</evidence>